<evidence type="ECO:0000313" key="2">
    <source>
        <dbReference type="Proteomes" id="UP000229600"/>
    </source>
</evidence>
<protein>
    <submittedName>
        <fullName evidence="1">Uncharacterized protein</fullName>
    </submittedName>
</protein>
<evidence type="ECO:0000313" key="1">
    <source>
        <dbReference type="EMBL" id="PIR03584.1"/>
    </source>
</evidence>
<organism evidence="1 2">
    <name type="scientific">Candidatus Magasanikbacteria bacterium CG11_big_fil_rev_8_21_14_0_20_39_34</name>
    <dbReference type="NCBI Taxonomy" id="1974653"/>
    <lineage>
        <taxon>Bacteria</taxon>
        <taxon>Candidatus Magasanikiibacteriota</taxon>
    </lineage>
</organism>
<gene>
    <name evidence="1" type="ORF">COV59_05340</name>
</gene>
<sequence>MSRRLDAFTDFCKVCSNMPFCFLPVEDQTLHITKLQKVVRQLKEKLSGNDLLQTRAGQSILSLHTLLQQVPVNELEIATRLKEIYVFFLENNEGIKIEKFDEWKKYLDIFFYRAFHHHEHSRIITETCSHLSQDAQQLHDINMVKDRIIFYVLEYTLQLQIELLKISSVHKQRKAIMHGIIVSAGNLPSLESLMRTFQDDVVYAFCNPLLRDQLLKIFLNFKQAMDTDDVPTIVSALSVYNIQLLHVVLDSGIKQFQGIVYKPYADGTLIRDIIKHLQI</sequence>
<dbReference type="Proteomes" id="UP000229600">
    <property type="component" value="Unassembled WGS sequence"/>
</dbReference>
<name>A0A2H0N3V9_9BACT</name>
<proteinExistence type="predicted"/>
<accession>A0A2H0N3V9</accession>
<dbReference type="EMBL" id="PCWN01000011">
    <property type="protein sequence ID" value="PIR03584.1"/>
    <property type="molecule type" value="Genomic_DNA"/>
</dbReference>
<reference evidence="1 2" key="1">
    <citation type="submission" date="2017-09" db="EMBL/GenBank/DDBJ databases">
        <title>Depth-based differentiation of microbial function through sediment-hosted aquifers and enrichment of novel symbionts in the deep terrestrial subsurface.</title>
        <authorList>
            <person name="Probst A.J."/>
            <person name="Ladd B."/>
            <person name="Jarett J.K."/>
            <person name="Geller-Mcgrath D.E."/>
            <person name="Sieber C.M."/>
            <person name="Emerson J.B."/>
            <person name="Anantharaman K."/>
            <person name="Thomas B.C."/>
            <person name="Malmstrom R."/>
            <person name="Stieglmeier M."/>
            <person name="Klingl A."/>
            <person name="Woyke T."/>
            <person name="Ryan C.M."/>
            <person name="Banfield J.F."/>
        </authorList>
    </citation>
    <scope>NUCLEOTIDE SEQUENCE [LARGE SCALE GENOMIC DNA]</scope>
    <source>
        <strain evidence="1">CG11_big_fil_rev_8_21_14_0_20_39_34</strain>
    </source>
</reference>
<comment type="caution">
    <text evidence="1">The sequence shown here is derived from an EMBL/GenBank/DDBJ whole genome shotgun (WGS) entry which is preliminary data.</text>
</comment>
<dbReference type="AlphaFoldDB" id="A0A2H0N3V9"/>